<dbReference type="PANTHER" id="PTHR30146">
    <property type="entry name" value="LACI-RELATED TRANSCRIPTIONAL REPRESSOR"/>
    <property type="match status" value="1"/>
</dbReference>
<dbReference type="InterPro" id="IPR046335">
    <property type="entry name" value="LacI/GalR-like_sensor"/>
</dbReference>
<dbReference type="SUPFAM" id="SSF53822">
    <property type="entry name" value="Periplasmic binding protein-like I"/>
    <property type="match status" value="1"/>
</dbReference>
<dbReference type="SUPFAM" id="SSF47413">
    <property type="entry name" value="lambda repressor-like DNA-binding domains"/>
    <property type="match status" value="1"/>
</dbReference>
<dbReference type="CDD" id="cd01392">
    <property type="entry name" value="HTH_LacI"/>
    <property type="match status" value="1"/>
</dbReference>
<dbReference type="InterPro" id="IPR010982">
    <property type="entry name" value="Lambda_DNA-bd_dom_sf"/>
</dbReference>
<dbReference type="SMART" id="SM00354">
    <property type="entry name" value="HTH_LACI"/>
    <property type="match status" value="1"/>
</dbReference>
<dbReference type="GO" id="GO:0000976">
    <property type="term" value="F:transcription cis-regulatory region binding"/>
    <property type="evidence" value="ECO:0007669"/>
    <property type="project" value="TreeGrafter"/>
</dbReference>
<dbReference type="InterPro" id="IPR000843">
    <property type="entry name" value="HTH_LacI"/>
</dbReference>
<dbReference type="EMBL" id="FPBV01000025">
    <property type="protein sequence ID" value="SFV04722.1"/>
    <property type="molecule type" value="Genomic_DNA"/>
</dbReference>
<dbReference type="RefSeq" id="WP_139234761.1">
    <property type="nucleotide sequence ID" value="NZ_FPBV01000025.1"/>
</dbReference>
<accession>A0A1I7L4N6</accession>
<evidence type="ECO:0000256" key="3">
    <source>
        <dbReference type="ARBA" id="ARBA00023163"/>
    </source>
</evidence>
<dbReference type="Pfam" id="PF00356">
    <property type="entry name" value="LacI"/>
    <property type="match status" value="1"/>
</dbReference>
<reference evidence="6" key="1">
    <citation type="submission" date="2016-10" db="EMBL/GenBank/DDBJ databases">
        <authorList>
            <person name="Varghese N."/>
        </authorList>
    </citation>
    <scope>NUCLEOTIDE SEQUENCE [LARGE SCALE GENOMIC DNA]</scope>
    <source>
        <strain evidence="6">DSM 17980</strain>
    </source>
</reference>
<keyword evidence="6" id="KW-1185">Reference proteome</keyword>
<dbReference type="GO" id="GO:0003700">
    <property type="term" value="F:DNA-binding transcription factor activity"/>
    <property type="evidence" value="ECO:0007669"/>
    <property type="project" value="TreeGrafter"/>
</dbReference>
<keyword evidence="3" id="KW-0804">Transcription</keyword>
<evidence type="ECO:0000256" key="1">
    <source>
        <dbReference type="ARBA" id="ARBA00023015"/>
    </source>
</evidence>
<dbReference type="PROSITE" id="PS50932">
    <property type="entry name" value="HTH_LACI_2"/>
    <property type="match status" value="1"/>
</dbReference>
<protein>
    <submittedName>
        <fullName evidence="5">LacI family transcriptional regulator, repressor for deo operon, udp, cdd, tsx, nupC, and nupG</fullName>
    </submittedName>
</protein>
<keyword evidence="2" id="KW-0238">DNA-binding</keyword>
<dbReference type="PROSITE" id="PS00356">
    <property type="entry name" value="HTH_LACI_1"/>
    <property type="match status" value="1"/>
</dbReference>
<gene>
    <name evidence="5" type="ORF">SAMN05421543_1257</name>
</gene>
<evidence type="ECO:0000256" key="2">
    <source>
        <dbReference type="ARBA" id="ARBA00023125"/>
    </source>
</evidence>
<sequence length="346" mass="38171">MVKMSDVAKAANVSSATVSRVLAGSPHVSKETKERVLRVIEELNYKPNRLASNLRRMSAKTIMVVLPDITNPFFAKIVQGFEDVAHERGYYVLLGDTGNRLSLEREFIELSRERAVDGLILATARIPNKEIQEVSEHVPLVLACEYVDGLDIPTVSIDNVGAARAATEFLIESGHRRVAHISGPMAVVLSRDRVKGYRQAVQLHDLELDDRLIQEGDFTVQSGYHNMLKLLSLDNPPTAVFAANDEMAVGAIKAAKSLGIRVPEDLSVIGFDDIPLAMLVEPELTTVHQPQYDIGRHAMRMLLDIVEGRAPRRRQVVLSHRIVVRGSTMDVSGSEQTGNRVEGVTL</sequence>
<dbReference type="PANTHER" id="PTHR30146:SF109">
    <property type="entry name" value="HTH-TYPE TRANSCRIPTIONAL REGULATOR GALS"/>
    <property type="match status" value="1"/>
</dbReference>
<proteinExistence type="predicted"/>
<dbReference type="CDD" id="cd06284">
    <property type="entry name" value="PBP1_LacI-like"/>
    <property type="match status" value="1"/>
</dbReference>
<dbReference type="Gene3D" id="3.40.50.2300">
    <property type="match status" value="2"/>
</dbReference>
<dbReference type="AlphaFoldDB" id="A0A1I7L4N6"/>
<keyword evidence="1" id="KW-0805">Transcription regulation</keyword>
<dbReference type="Pfam" id="PF13377">
    <property type="entry name" value="Peripla_BP_3"/>
    <property type="match status" value="1"/>
</dbReference>
<dbReference type="STRING" id="392015.SAMN05421543_1257"/>
<name>A0A1I7L4N6_9BACL</name>
<dbReference type="Gene3D" id="1.10.260.40">
    <property type="entry name" value="lambda repressor-like DNA-binding domains"/>
    <property type="match status" value="1"/>
</dbReference>
<evidence type="ECO:0000259" key="4">
    <source>
        <dbReference type="PROSITE" id="PS50932"/>
    </source>
</evidence>
<evidence type="ECO:0000313" key="5">
    <source>
        <dbReference type="EMBL" id="SFV04722.1"/>
    </source>
</evidence>
<organism evidence="5 6">
    <name type="scientific">Alicyclobacillus macrosporangiidus</name>
    <dbReference type="NCBI Taxonomy" id="392015"/>
    <lineage>
        <taxon>Bacteria</taxon>
        <taxon>Bacillati</taxon>
        <taxon>Bacillota</taxon>
        <taxon>Bacilli</taxon>
        <taxon>Bacillales</taxon>
        <taxon>Alicyclobacillaceae</taxon>
        <taxon>Alicyclobacillus</taxon>
    </lineage>
</organism>
<dbReference type="Proteomes" id="UP000183508">
    <property type="component" value="Unassembled WGS sequence"/>
</dbReference>
<dbReference type="OrthoDB" id="9788209at2"/>
<dbReference type="InterPro" id="IPR028082">
    <property type="entry name" value="Peripla_BP_I"/>
</dbReference>
<evidence type="ECO:0000313" key="6">
    <source>
        <dbReference type="Proteomes" id="UP000183508"/>
    </source>
</evidence>
<feature type="domain" description="HTH lacI-type" evidence="4">
    <location>
        <begin position="2"/>
        <end position="56"/>
    </location>
</feature>